<dbReference type="PANTHER" id="PTHR46243:SF1">
    <property type="entry name" value="BIS(5'-ADENOSYL)-TRIPHOSPHATASE"/>
    <property type="match status" value="1"/>
</dbReference>
<evidence type="ECO:0000256" key="11">
    <source>
        <dbReference type="PROSITE-ProRule" id="PRU00464"/>
    </source>
</evidence>
<dbReference type="FunFam" id="3.30.428.10:FF:000011">
    <property type="entry name" value="Fragile histidine triad"/>
    <property type="match status" value="1"/>
</dbReference>
<proteinExistence type="predicted"/>
<evidence type="ECO:0000259" key="13">
    <source>
        <dbReference type="PROSITE" id="PS51084"/>
    </source>
</evidence>
<evidence type="ECO:0000256" key="3">
    <source>
        <dbReference type="ARBA" id="ARBA00014605"/>
    </source>
</evidence>
<reference evidence="14" key="1">
    <citation type="journal article" date="2021" name="G3 (Bethesda)">
        <title>Genomic diversity, chromosomal rearrangements, and interspecies hybridization in the ogataea polymorpha species complex.</title>
        <authorList>
            <person name="Hanson S.J."/>
            <person name="Cinneide E.O."/>
            <person name="Salzberg L.I."/>
            <person name="Wolfe K.H."/>
            <person name="McGowan J."/>
            <person name="Fitzpatrick D.A."/>
            <person name="Matlin K."/>
        </authorList>
    </citation>
    <scope>NUCLEOTIDE SEQUENCE</scope>
    <source>
        <strain evidence="14">83-405-1</strain>
    </source>
</reference>
<evidence type="ECO:0000256" key="7">
    <source>
        <dbReference type="ARBA" id="ARBA00047780"/>
    </source>
</evidence>
<sequence>MSKIFFHKFPVTSQVFYKSKFTFALVNLKPIVPGHVLVVPLRVVPRLKDLSPEESVDYIMTVQLIHSFIEKVYKADSLNLAMQDGVAAGQSVPHVHTHIIPRYLNDGYGDGIYELLESHEQDLHSFFQMAVKKMQVARDEDRKPRSMEVMEKEAEWLRAELSEFIKSREALQSAEAKDVGGLLQSRDQEA</sequence>
<evidence type="ECO:0000256" key="1">
    <source>
        <dbReference type="ARBA" id="ARBA00001936"/>
    </source>
</evidence>
<dbReference type="GO" id="GO:0047710">
    <property type="term" value="F:bis(5'-adenosyl)-triphosphatase activity"/>
    <property type="evidence" value="ECO:0007669"/>
    <property type="project" value="UniProtKB-UniRule"/>
</dbReference>
<dbReference type="EC" id="3.6.1.29" evidence="2 12"/>
<dbReference type="Pfam" id="PF01230">
    <property type="entry name" value="HIT"/>
    <property type="match status" value="1"/>
</dbReference>
<dbReference type="InterPro" id="IPR036265">
    <property type="entry name" value="HIT-like_sf"/>
</dbReference>
<dbReference type="PANTHER" id="PTHR46243">
    <property type="entry name" value="BIS(5'-ADENOSYL)-TRIPHOSPHATASE"/>
    <property type="match status" value="1"/>
</dbReference>
<dbReference type="InterPro" id="IPR011146">
    <property type="entry name" value="HIT-like"/>
</dbReference>
<dbReference type="PROSITE" id="PS51084">
    <property type="entry name" value="HIT_2"/>
    <property type="match status" value="1"/>
</dbReference>
<evidence type="ECO:0000256" key="6">
    <source>
        <dbReference type="ARBA" id="ARBA00025241"/>
    </source>
</evidence>
<feature type="short sequence motif" description="Histidine triad motif" evidence="11">
    <location>
        <begin position="94"/>
        <end position="98"/>
    </location>
</feature>
<feature type="binding site" evidence="9">
    <location>
        <position position="98"/>
    </location>
    <ligand>
        <name>substrate</name>
    </ligand>
</feature>
<evidence type="ECO:0000256" key="10">
    <source>
        <dbReference type="PIRSR" id="PIRSR639383-3"/>
    </source>
</evidence>
<dbReference type="InterPro" id="IPR039383">
    <property type="entry name" value="FHIT"/>
</dbReference>
<feature type="binding site" evidence="9">
    <location>
        <begin position="89"/>
        <end position="92"/>
    </location>
    <ligand>
        <name>substrate</name>
    </ligand>
</feature>
<dbReference type="Gene3D" id="3.30.428.10">
    <property type="entry name" value="HIT-like"/>
    <property type="match status" value="1"/>
</dbReference>
<evidence type="ECO:0000256" key="5">
    <source>
        <dbReference type="ARBA" id="ARBA00022801"/>
    </source>
</evidence>
<dbReference type="Proteomes" id="UP000738402">
    <property type="component" value="Unassembled WGS sequence"/>
</dbReference>
<evidence type="ECO:0000256" key="8">
    <source>
        <dbReference type="PIRSR" id="PIRSR639383-1"/>
    </source>
</evidence>
<evidence type="ECO:0000256" key="4">
    <source>
        <dbReference type="ARBA" id="ARBA00022741"/>
    </source>
</evidence>
<dbReference type="SUPFAM" id="SSF54197">
    <property type="entry name" value="HIT-like"/>
    <property type="match status" value="1"/>
</dbReference>
<dbReference type="AlphaFoldDB" id="A0AAN6I128"/>
<dbReference type="PROSITE" id="PS00892">
    <property type="entry name" value="HIT_1"/>
    <property type="match status" value="1"/>
</dbReference>
<comment type="cofactor">
    <cofactor evidence="1 12">
        <name>Mn(2+)</name>
        <dbReference type="ChEBI" id="CHEBI:29035"/>
    </cofactor>
</comment>
<dbReference type="CDD" id="cd01275">
    <property type="entry name" value="FHIT"/>
    <property type="match status" value="1"/>
</dbReference>
<protein>
    <recommendedName>
        <fullName evidence="3 12">Bis(5'-adenosyl)-triphosphatase</fullName>
        <ecNumber evidence="2 12">3.6.1.29</ecNumber>
    </recommendedName>
</protein>
<gene>
    <name evidence="14" type="ORF">KL933_002453</name>
</gene>
<comment type="function">
    <text evidence="6">Cleaves A-5'-PPP-5'A to yield AMP and ADP. Can cleave all dinucleoside polyphosphates, provided the phosphate chain contains at least 3 phosphates and that 1 of the 2 bases composing the nucleotide is a purine. Is most effective on dinucleoside triphosphates. Negatively regulates intracellular dinucleoside polyphosphate levels, which elevate following heat shock.</text>
</comment>
<comment type="catalytic activity">
    <reaction evidence="7 12">
        <text>P(1),P(3)-bis(5'-adenosyl) triphosphate + H2O = AMP + ADP + 2 H(+)</text>
        <dbReference type="Rhea" id="RHEA:13893"/>
        <dbReference type="ChEBI" id="CHEBI:15377"/>
        <dbReference type="ChEBI" id="CHEBI:15378"/>
        <dbReference type="ChEBI" id="CHEBI:58529"/>
        <dbReference type="ChEBI" id="CHEBI:456215"/>
        <dbReference type="ChEBI" id="CHEBI:456216"/>
        <dbReference type="EC" id="3.6.1.29"/>
    </reaction>
</comment>
<evidence type="ECO:0000256" key="12">
    <source>
        <dbReference type="RuleBase" id="RU366076"/>
    </source>
</evidence>
<feature type="binding site" evidence="9">
    <location>
        <position position="27"/>
    </location>
    <ligand>
        <name>substrate</name>
    </ligand>
</feature>
<keyword evidence="5 12" id="KW-0378">Hydrolase</keyword>
<organism evidence="14 15">
    <name type="scientific">Ogataea haglerorum</name>
    <dbReference type="NCBI Taxonomy" id="1937702"/>
    <lineage>
        <taxon>Eukaryota</taxon>
        <taxon>Fungi</taxon>
        <taxon>Dikarya</taxon>
        <taxon>Ascomycota</taxon>
        <taxon>Saccharomycotina</taxon>
        <taxon>Pichiomycetes</taxon>
        <taxon>Pichiales</taxon>
        <taxon>Pichiaceae</taxon>
        <taxon>Ogataea</taxon>
    </lineage>
</organism>
<dbReference type="GO" id="GO:0000166">
    <property type="term" value="F:nucleotide binding"/>
    <property type="evidence" value="ECO:0007669"/>
    <property type="project" value="UniProtKB-KW"/>
</dbReference>
<evidence type="ECO:0000256" key="2">
    <source>
        <dbReference type="ARBA" id="ARBA00012377"/>
    </source>
</evidence>
<name>A0AAN6I128_9ASCO</name>
<feature type="domain" description="HIT" evidence="13">
    <location>
        <begin position="1"/>
        <end position="113"/>
    </location>
</feature>
<dbReference type="InterPro" id="IPR051884">
    <property type="entry name" value="Bis(5'-adenosyl)-TPase_reg"/>
</dbReference>
<feature type="site" description="Important for induction of apoptosis" evidence="10">
    <location>
        <position position="113"/>
    </location>
</feature>
<accession>A0AAN6I128</accession>
<dbReference type="InterPro" id="IPR019808">
    <property type="entry name" value="Histidine_triad_CS"/>
</dbReference>
<feature type="binding site" evidence="9">
    <location>
        <position position="83"/>
    </location>
    <ligand>
        <name>substrate</name>
    </ligand>
</feature>
<keyword evidence="4 12" id="KW-0547">Nucleotide-binding</keyword>
<dbReference type="EMBL" id="JAHLUH010000006">
    <property type="protein sequence ID" value="KAG7727519.1"/>
    <property type="molecule type" value="Genomic_DNA"/>
</dbReference>
<comment type="caution">
    <text evidence="14">The sequence shown here is derived from an EMBL/GenBank/DDBJ whole genome shotgun (WGS) entry which is preliminary data.</text>
</comment>
<evidence type="ECO:0000313" key="15">
    <source>
        <dbReference type="Proteomes" id="UP000738402"/>
    </source>
</evidence>
<evidence type="ECO:0000256" key="9">
    <source>
        <dbReference type="PIRSR" id="PIRSR639383-2"/>
    </source>
</evidence>
<evidence type="ECO:0000313" key="14">
    <source>
        <dbReference type="EMBL" id="KAG7727519.1"/>
    </source>
</evidence>
<feature type="active site" description="Tele-AMP-histidine intermediate" evidence="8">
    <location>
        <position position="96"/>
    </location>
</feature>